<dbReference type="RefSeq" id="XP_043010813.1">
    <property type="nucleotide sequence ID" value="XM_043152727.1"/>
</dbReference>
<keyword evidence="4" id="KW-0238">DNA-binding</keyword>
<gene>
    <name evidence="9" type="ORF">E1B28_007943</name>
</gene>
<feature type="domain" description="BZIP" evidence="8">
    <location>
        <begin position="28"/>
        <end position="71"/>
    </location>
</feature>
<comment type="caution">
    <text evidence="9">The sequence shown here is derived from an EMBL/GenBank/DDBJ whole genome shotgun (WGS) entry which is preliminary data.</text>
</comment>
<dbReference type="GO" id="GO:0003700">
    <property type="term" value="F:DNA-binding transcription factor activity"/>
    <property type="evidence" value="ECO:0007669"/>
    <property type="project" value="InterPro"/>
</dbReference>
<dbReference type="PROSITE" id="PS50217">
    <property type="entry name" value="BZIP"/>
    <property type="match status" value="1"/>
</dbReference>
<proteinExistence type="inferred from homology"/>
<comment type="similarity">
    <text evidence="2">Belongs to the bZIP family.</text>
</comment>
<organism evidence="9 10">
    <name type="scientific">Marasmius oreades</name>
    <name type="common">fairy-ring Marasmius</name>
    <dbReference type="NCBI Taxonomy" id="181124"/>
    <lineage>
        <taxon>Eukaryota</taxon>
        <taxon>Fungi</taxon>
        <taxon>Dikarya</taxon>
        <taxon>Basidiomycota</taxon>
        <taxon>Agaricomycotina</taxon>
        <taxon>Agaricomycetes</taxon>
        <taxon>Agaricomycetidae</taxon>
        <taxon>Agaricales</taxon>
        <taxon>Marasmiineae</taxon>
        <taxon>Marasmiaceae</taxon>
        <taxon>Marasmius</taxon>
    </lineage>
</organism>
<keyword evidence="10" id="KW-1185">Reference proteome</keyword>
<feature type="region of interest" description="Disordered" evidence="7">
    <location>
        <begin position="66"/>
        <end position="100"/>
    </location>
</feature>
<dbReference type="Pfam" id="PF00170">
    <property type="entry name" value="bZIP_1"/>
    <property type="match status" value="1"/>
</dbReference>
<reference evidence="9" key="1">
    <citation type="journal article" date="2021" name="Genome Biol. Evol.">
        <title>The assembled and annotated genome of the fairy-ring fungus Marasmius oreades.</title>
        <authorList>
            <person name="Hiltunen M."/>
            <person name="Ament-Velasquez S.L."/>
            <person name="Johannesson H."/>
        </authorList>
    </citation>
    <scope>NUCLEOTIDE SEQUENCE</scope>
    <source>
        <strain evidence="9">03SP1</strain>
    </source>
</reference>
<dbReference type="CDD" id="cd14812">
    <property type="entry name" value="bZIP_u3"/>
    <property type="match status" value="1"/>
</dbReference>
<feature type="compositionally biased region" description="Basic and acidic residues" evidence="7">
    <location>
        <begin position="22"/>
        <end position="32"/>
    </location>
</feature>
<evidence type="ECO:0000256" key="3">
    <source>
        <dbReference type="ARBA" id="ARBA00023015"/>
    </source>
</evidence>
<dbReference type="SMART" id="SM00338">
    <property type="entry name" value="BRLZ"/>
    <property type="match status" value="1"/>
</dbReference>
<feature type="compositionally biased region" description="Low complexity" evidence="7">
    <location>
        <begin position="198"/>
        <end position="228"/>
    </location>
</feature>
<dbReference type="InterPro" id="IPR046347">
    <property type="entry name" value="bZIP_sf"/>
</dbReference>
<dbReference type="OrthoDB" id="295274at2759"/>
<dbReference type="KEGG" id="more:E1B28_007943"/>
<comment type="subcellular location">
    <subcellularLocation>
        <location evidence="1">Nucleus</location>
    </subcellularLocation>
</comment>
<feature type="compositionally biased region" description="Low complexity" evidence="7">
    <location>
        <begin position="154"/>
        <end position="185"/>
    </location>
</feature>
<keyword evidence="6" id="KW-0539">Nucleus</keyword>
<dbReference type="PANTHER" id="PTHR47416">
    <property type="entry name" value="BASIC-LEUCINE ZIPPER TRANSCRIPTION FACTOR F-RELATED"/>
    <property type="match status" value="1"/>
</dbReference>
<dbReference type="Proteomes" id="UP001049176">
    <property type="component" value="Chromosome 4"/>
</dbReference>
<evidence type="ECO:0000256" key="6">
    <source>
        <dbReference type="ARBA" id="ARBA00023242"/>
    </source>
</evidence>
<accession>A0A9P7S377</accession>
<dbReference type="PROSITE" id="PS00036">
    <property type="entry name" value="BZIP_BASIC"/>
    <property type="match status" value="1"/>
</dbReference>
<dbReference type="EMBL" id="CM032184">
    <property type="protein sequence ID" value="KAG7094343.1"/>
    <property type="molecule type" value="Genomic_DNA"/>
</dbReference>
<feature type="compositionally biased region" description="Basic and acidic residues" evidence="7">
    <location>
        <begin position="88"/>
        <end position="100"/>
    </location>
</feature>
<feature type="region of interest" description="Disordered" evidence="7">
    <location>
        <begin position="137"/>
        <end position="185"/>
    </location>
</feature>
<keyword evidence="5" id="KW-0804">Transcription</keyword>
<dbReference type="InterPro" id="IPR004827">
    <property type="entry name" value="bZIP"/>
</dbReference>
<dbReference type="Gene3D" id="1.20.5.170">
    <property type="match status" value="1"/>
</dbReference>
<dbReference type="PANTHER" id="PTHR47416:SF8">
    <property type="entry name" value="BASIC-LEUCINE ZIPPER TRANSCRIPTION FACTOR E-RELATED"/>
    <property type="match status" value="1"/>
</dbReference>
<feature type="compositionally biased region" description="Basic residues" evidence="7">
    <location>
        <begin position="332"/>
        <end position="347"/>
    </location>
</feature>
<evidence type="ECO:0000259" key="8">
    <source>
        <dbReference type="PROSITE" id="PS50217"/>
    </source>
</evidence>
<dbReference type="SUPFAM" id="SSF57959">
    <property type="entry name" value="Leucine zipper domain"/>
    <property type="match status" value="1"/>
</dbReference>
<feature type="region of interest" description="Disordered" evidence="7">
    <location>
        <begin position="198"/>
        <end position="231"/>
    </location>
</feature>
<dbReference type="GeneID" id="66077019"/>
<evidence type="ECO:0000256" key="1">
    <source>
        <dbReference type="ARBA" id="ARBA00004123"/>
    </source>
</evidence>
<evidence type="ECO:0000256" key="2">
    <source>
        <dbReference type="ARBA" id="ARBA00007163"/>
    </source>
</evidence>
<evidence type="ECO:0000256" key="4">
    <source>
        <dbReference type="ARBA" id="ARBA00023125"/>
    </source>
</evidence>
<evidence type="ECO:0000313" key="9">
    <source>
        <dbReference type="EMBL" id="KAG7094343.1"/>
    </source>
</evidence>
<dbReference type="GO" id="GO:0005634">
    <property type="term" value="C:nucleus"/>
    <property type="evidence" value="ECO:0007669"/>
    <property type="project" value="UniProtKB-SubCell"/>
</dbReference>
<dbReference type="AlphaFoldDB" id="A0A9P7S377"/>
<feature type="compositionally biased region" description="Polar residues" evidence="7">
    <location>
        <begin position="144"/>
        <end position="153"/>
    </location>
</feature>
<evidence type="ECO:0000256" key="5">
    <source>
        <dbReference type="ARBA" id="ARBA00023163"/>
    </source>
</evidence>
<protein>
    <recommendedName>
        <fullName evidence="8">BZIP domain-containing protein</fullName>
    </recommendedName>
</protein>
<sequence>MSSDSKSREPSPSTSSSRKRPRTEITPEERREARAHRNRIAAQNSRDRKKAHYSLLERRVAELEEENRRLKAGLPVPTPAPTTSQGEQDAKDKENQELRMRIATLEEGLEAVVKAFTTHGVPSALTGAGSGSIAALSSGLAGPTGSTTSPSALTATIPSPSSSHPSPMSPPTTLTPSTDLSSTPSFPVPSINDLFSTPSSSTLSLSSAPTPLPTPTLIISSESGSSEPESTRHLARVATMRATPRMSLQRVDLSSALTPPHLHLSGTETTMTTLLSHPSPPLSRTSLPLSITRQWKLSSARSSTVTPVSSSQRRPRVYRLLICSRLPDRDKPKRQKRRRQRMLPRRK</sequence>
<dbReference type="GO" id="GO:0003677">
    <property type="term" value="F:DNA binding"/>
    <property type="evidence" value="ECO:0007669"/>
    <property type="project" value="UniProtKB-KW"/>
</dbReference>
<feature type="region of interest" description="Disordered" evidence="7">
    <location>
        <begin position="325"/>
        <end position="347"/>
    </location>
</feature>
<feature type="region of interest" description="Disordered" evidence="7">
    <location>
        <begin position="1"/>
        <end position="53"/>
    </location>
</feature>
<keyword evidence="3" id="KW-0805">Transcription regulation</keyword>
<name>A0A9P7S377_9AGAR</name>
<evidence type="ECO:0000313" key="10">
    <source>
        <dbReference type="Proteomes" id="UP001049176"/>
    </source>
</evidence>
<evidence type="ECO:0000256" key="7">
    <source>
        <dbReference type="SAM" id="MobiDB-lite"/>
    </source>
</evidence>